<dbReference type="Proteomes" id="UP000000226">
    <property type="component" value="Chromosome 2"/>
</dbReference>
<proteinExistence type="predicted"/>
<dbReference type="GO" id="GO:0005886">
    <property type="term" value="C:plasma membrane"/>
    <property type="evidence" value="ECO:0007669"/>
    <property type="project" value="UniProtKB-SubCell"/>
</dbReference>
<dbReference type="EMBL" id="CM002289">
    <property type="protein sequence ID" value="ESW29751.1"/>
    <property type="molecule type" value="Genomic_DNA"/>
</dbReference>
<dbReference type="Gramene" id="ESW29751">
    <property type="protein sequence ID" value="ESW29751"/>
    <property type="gene ID" value="PHAVU_002G096100g"/>
</dbReference>
<dbReference type="OrthoDB" id="1577640at2759"/>
<dbReference type="STRING" id="3885.V7CLJ2"/>
<evidence type="ECO:0000256" key="1">
    <source>
        <dbReference type="ARBA" id="ARBA00004202"/>
    </source>
</evidence>
<evidence type="ECO:0000313" key="3">
    <source>
        <dbReference type="Proteomes" id="UP000000226"/>
    </source>
</evidence>
<organism evidence="2 3">
    <name type="scientific">Phaseolus vulgaris</name>
    <name type="common">Kidney bean</name>
    <name type="synonym">French bean</name>
    <dbReference type="NCBI Taxonomy" id="3885"/>
    <lineage>
        <taxon>Eukaryota</taxon>
        <taxon>Viridiplantae</taxon>
        <taxon>Streptophyta</taxon>
        <taxon>Embryophyta</taxon>
        <taxon>Tracheophyta</taxon>
        <taxon>Spermatophyta</taxon>
        <taxon>Magnoliopsida</taxon>
        <taxon>eudicotyledons</taxon>
        <taxon>Gunneridae</taxon>
        <taxon>Pentapetalae</taxon>
        <taxon>rosids</taxon>
        <taxon>fabids</taxon>
        <taxon>Fabales</taxon>
        <taxon>Fabaceae</taxon>
        <taxon>Papilionoideae</taxon>
        <taxon>50 kb inversion clade</taxon>
        <taxon>NPAAA clade</taxon>
        <taxon>indigoferoid/millettioid clade</taxon>
        <taxon>Phaseoleae</taxon>
        <taxon>Phaseolus</taxon>
    </lineage>
</organism>
<dbReference type="AlphaFoldDB" id="V7CLJ2"/>
<keyword evidence="3" id="KW-1185">Reference proteome</keyword>
<sequence length="109" mass="12524">MENEFYNETRDINYMITFIDQEPKSIVKDENGSSSKIILLQKQAITNYLPRNPANPFVQDKKGATSMHYAVLTASSQSIKILLLYNMLKVATICLKTSNFRTFFLFGFN</sequence>
<comment type="subcellular location">
    <subcellularLocation>
        <location evidence="1">Cell membrane</location>
        <topology evidence="1">Peripheral membrane protein</topology>
    </subcellularLocation>
</comment>
<dbReference type="InterPro" id="IPR036770">
    <property type="entry name" value="Ankyrin_rpt-contain_sf"/>
</dbReference>
<reference evidence="3" key="1">
    <citation type="journal article" date="2014" name="Nat. Genet.">
        <title>A reference genome for common bean and genome-wide analysis of dual domestications.</title>
        <authorList>
            <person name="Schmutz J."/>
            <person name="McClean P.E."/>
            <person name="Mamidi S."/>
            <person name="Wu G.A."/>
            <person name="Cannon S.B."/>
            <person name="Grimwood J."/>
            <person name="Jenkins J."/>
            <person name="Shu S."/>
            <person name="Song Q."/>
            <person name="Chavarro C."/>
            <person name="Torres-Torres M."/>
            <person name="Geffroy V."/>
            <person name="Moghaddam S.M."/>
            <person name="Gao D."/>
            <person name="Abernathy B."/>
            <person name="Barry K."/>
            <person name="Blair M."/>
            <person name="Brick M.A."/>
            <person name="Chovatia M."/>
            <person name="Gepts P."/>
            <person name="Goodstein D.M."/>
            <person name="Gonzales M."/>
            <person name="Hellsten U."/>
            <person name="Hyten D.L."/>
            <person name="Jia G."/>
            <person name="Kelly J.D."/>
            <person name="Kudrna D."/>
            <person name="Lee R."/>
            <person name="Richard M.M."/>
            <person name="Miklas P.N."/>
            <person name="Osorno J.M."/>
            <person name="Rodrigues J."/>
            <person name="Thareau V."/>
            <person name="Urrea C.A."/>
            <person name="Wang M."/>
            <person name="Yu Y."/>
            <person name="Zhang M."/>
            <person name="Wing R.A."/>
            <person name="Cregan P.B."/>
            <person name="Rokhsar D.S."/>
            <person name="Jackson S.A."/>
        </authorList>
    </citation>
    <scope>NUCLEOTIDE SEQUENCE [LARGE SCALE GENOMIC DNA]</scope>
    <source>
        <strain evidence="3">cv. G19833</strain>
    </source>
</reference>
<accession>V7CLJ2</accession>
<name>V7CLJ2_PHAVU</name>
<protein>
    <recommendedName>
        <fullName evidence="4">PGG domain-containing protein</fullName>
    </recommendedName>
</protein>
<gene>
    <name evidence="2" type="ORF">PHAVU_002G096100g</name>
</gene>
<evidence type="ECO:0008006" key="4">
    <source>
        <dbReference type="Google" id="ProtNLM"/>
    </source>
</evidence>
<dbReference type="SMR" id="V7CLJ2"/>
<dbReference type="SUPFAM" id="SSF48403">
    <property type="entry name" value="Ankyrin repeat"/>
    <property type="match status" value="1"/>
</dbReference>
<evidence type="ECO:0000313" key="2">
    <source>
        <dbReference type="EMBL" id="ESW29751.1"/>
    </source>
</evidence>